<reference evidence="1" key="2">
    <citation type="journal article" date="2023" name="Science">
        <title>Genomic signatures of disease resistance in endangered staghorn corals.</title>
        <authorList>
            <person name="Vollmer S.V."/>
            <person name="Selwyn J.D."/>
            <person name="Despard B.A."/>
            <person name="Roesel C.L."/>
        </authorList>
    </citation>
    <scope>NUCLEOTIDE SEQUENCE</scope>
    <source>
        <strain evidence="1">K2</strain>
    </source>
</reference>
<sequence>MNPEQNSNVDPVILGSQSKTCSFCQKSHALEDWHFLRWKPWKPYQERIKVSFSMRLCYGCLPDNPLPRLFPERKVCKIPNCSQKHPTVLHTASVCEKSSVDMGVGTESIADTQVSNAMASTVQHASTLNGETCERTAMAIVPVKVHSRKTSQTVVTLAFLDSGSSAAFCTESLMKKLDERRPKVKISLSTLEKRNSLVDSYLFCDITVSDLDKNDFINLTTLYTRPEIPVNGEDIPTQEFIDCWHQINGAFIPHVDTDIGLLIASNVPEPLDPIKVKHGQNGGPYASRTSIGWAINSLLGRHCNRSQSKSASFLVKVDPQFQRMVEDFYNRNFTDCFVDDTTEMLQDELRFMQNAKKIQLKDGLYQIPLPFKDHMVSVPNNKLQALSRITWLKKDLRAILGCMMIAVCS</sequence>
<accession>A0AAD9QIG8</accession>
<dbReference type="EMBL" id="JARQWQ010000031">
    <property type="protein sequence ID" value="KAK2561774.1"/>
    <property type="molecule type" value="Genomic_DNA"/>
</dbReference>
<evidence type="ECO:0000313" key="2">
    <source>
        <dbReference type="Proteomes" id="UP001249851"/>
    </source>
</evidence>
<comment type="caution">
    <text evidence="1">The sequence shown here is derived from an EMBL/GenBank/DDBJ whole genome shotgun (WGS) entry which is preliminary data.</text>
</comment>
<dbReference type="PANTHER" id="PTHR47331">
    <property type="entry name" value="PHD-TYPE DOMAIN-CONTAINING PROTEIN"/>
    <property type="match status" value="1"/>
</dbReference>
<dbReference type="Proteomes" id="UP001249851">
    <property type="component" value="Unassembled WGS sequence"/>
</dbReference>
<organism evidence="1 2">
    <name type="scientific">Acropora cervicornis</name>
    <name type="common">Staghorn coral</name>
    <dbReference type="NCBI Taxonomy" id="6130"/>
    <lineage>
        <taxon>Eukaryota</taxon>
        <taxon>Metazoa</taxon>
        <taxon>Cnidaria</taxon>
        <taxon>Anthozoa</taxon>
        <taxon>Hexacorallia</taxon>
        <taxon>Scleractinia</taxon>
        <taxon>Astrocoeniina</taxon>
        <taxon>Acroporidae</taxon>
        <taxon>Acropora</taxon>
    </lineage>
</organism>
<keyword evidence="2" id="KW-1185">Reference proteome</keyword>
<protein>
    <recommendedName>
        <fullName evidence="3">Peptidase aspartic putative domain-containing protein</fullName>
    </recommendedName>
</protein>
<name>A0AAD9QIG8_ACRCE</name>
<evidence type="ECO:0000313" key="1">
    <source>
        <dbReference type="EMBL" id="KAK2561774.1"/>
    </source>
</evidence>
<dbReference type="PANTHER" id="PTHR47331:SF1">
    <property type="entry name" value="GAG-LIKE PROTEIN"/>
    <property type="match status" value="1"/>
</dbReference>
<proteinExistence type="predicted"/>
<dbReference type="AlphaFoldDB" id="A0AAD9QIG8"/>
<reference evidence="1" key="1">
    <citation type="journal article" date="2023" name="G3 (Bethesda)">
        <title>Whole genome assembly and annotation of the endangered Caribbean coral Acropora cervicornis.</title>
        <authorList>
            <person name="Selwyn J.D."/>
            <person name="Vollmer S.V."/>
        </authorList>
    </citation>
    <scope>NUCLEOTIDE SEQUENCE</scope>
    <source>
        <strain evidence="1">K2</strain>
    </source>
</reference>
<gene>
    <name evidence="1" type="ORF">P5673_015159</name>
</gene>
<evidence type="ECO:0008006" key="3">
    <source>
        <dbReference type="Google" id="ProtNLM"/>
    </source>
</evidence>